<comment type="function">
    <text evidence="3 13 15">Endonuclease that specifically degrades the RNA of RNA-DNA hybrids.</text>
</comment>
<dbReference type="Proteomes" id="UP000008136">
    <property type="component" value="Chromosome"/>
</dbReference>
<evidence type="ECO:0000256" key="7">
    <source>
        <dbReference type="ARBA" id="ARBA00019179"/>
    </source>
</evidence>
<keyword evidence="11 13" id="KW-0255">Endonuclease</keyword>
<dbReference type="HAMAP" id="MF_00052_A">
    <property type="entry name" value="RNase_HII_A"/>
    <property type="match status" value="1"/>
</dbReference>
<dbReference type="GO" id="GO:0030145">
    <property type="term" value="F:manganese ion binding"/>
    <property type="evidence" value="ECO:0007669"/>
    <property type="project" value="UniProtKB-UniRule"/>
</dbReference>
<dbReference type="InterPro" id="IPR023160">
    <property type="entry name" value="RNase_HII_hlx-loop-hlx_cap_dom"/>
</dbReference>
<dbReference type="InterPro" id="IPR020787">
    <property type="entry name" value="RNase_HII_arc"/>
</dbReference>
<dbReference type="GeneID" id="10394350"/>
<accession>F2KMP2</accession>
<dbReference type="CDD" id="cd07180">
    <property type="entry name" value="RNase_HII_archaea_like"/>
    <property type="match status" value="1"/>
</dbReference>
<dbReference type="GO" id="GO:0032299">
    <property type="term" value="C:ribonuclease H2 complex"/>
    <property type="evidence" value="ECO:0007669"/>
    <property type="project" value="TreeGrafter"/>
</dbReference>
<evidence type="ECO:0000256" key="9">
    <source>
        <dbReference type="ARBA" id="ARBA00022722"/>
    </source>
</evidence>
<evidence type="ECO:0000256" key="6">
    <source>
        <dbReference type="ARBA" id="ARBA00012180"/>
    </source>
</evidence>
<keyword evidence="8 13" id="KW-0963">Cytoplasm</keyword>
<dbReference type="OrthoDB" id="33866at2157"/>
<dbReference type="SUPFAM" id="SSF53098">
    <property type="entry name" value="Ribonuclease H-like"/>
    <property type="match status" value="1"/>
</dbReference>
<dbReference type="RefSeq" id="WP_013683901.1">
    <property type="nucleotide sequence ID" value="NC_015320.1"/>
</dbReference>
<proteinExistence type="inferred from homology"/>
<evidence type="ECO:0000313" key="18">
    <source>
        <dbReference type="Proteomes" id="UP000008136"/>
    </source>
</evidence>
<dbReference type="FunFam" id="1.10.10.460:FF:000001">
    <property type="entry name" value="Ribonuclease"/>
    <property type="match status" value="1"/>
</dbReference>
<evidence type="ECO:0000256" key="14">
    <source>
        <dbReference type="PROSITE-ProRule" id="PRU01319"/>
    </source>
</evidence>
<protein>
    <recommendedName>
        <fullName evidence="7 13">Ribonuclease HII</fullName>
        <shortName evidence="13">RNase HII</shortName>
        <ecNumber evidence="6 13">3.1.26.4</ecNumber>
    </recommendedName>
</protein>
<name>F2KMP2_ARCVS</name>
<dbReference type="KEGG" id="ave:Arcve_1232"/>
<dbReference type="GO" id="GO:0003723">
    <property type="term" value="F:RNA binding"/>
    <property type="evidence" value="ECO:0007669"/>
    <property type="project" value="UniProtKB-UniRule"/>
</dbReference>
<sequence length="212" mass="24283">MVRVAGIDEAGKGPVIGPMVVCGVCCSEEELVELEKIGVRDSKRLSPKRREELAREIKKLSNVYVIKLEPEKLDRLMEKKTINEILTDCYAEIINELNPDLTFVDSPDVIPERLSEALKKRTGKEVKAMHRADVLKPVVSAASIVAKVERDREIEKIKKELGVDFGSGYASDKRTIEFLKEYFKEHGRFPPYVRRSWKTLDRICQQSLEDFF</sequence>
<dbReference type="InterPro" id="IPR001352">
    <property type="entry name" value="RNase_HII/HIII"/>
</dbReference>
<comment type="catalytic activity">
    <reaction evidence="1 13 14 15">
        <text>Endonucleolytic cleavage to 5'-phosphomonoester.</text>
        <dbReference type="EC" id="3.1.26.4"/>
    </reaction>
</comment>
<evidence type="ECO:0000256" key="2">
    <source>
        <dbReference type="ARBA" id="ARBA00001946"/>
    </source>
</evidence>
<evidence type="ECO:0000256" key="3">
    <source>
        <dbReference type="ARBA" id="ARBA00004065"/>
    </source>
</evidence>
<dbReference type="EC" id="3.1.26.4" evidence="6 13"/>
<feature type="binding site" evidence="13 14">
    <location>
        <position position="9"/>
    </location>
    <ligand>
        <name>a divalent metal cation</name>
        <dbReference type="ChEBI" id="CHEBI:60240"/>
    </ligand>
</feature>
<dbReference type="InterPro" id="IPR024567">
    <property type="entry name" value="RNase_HII/HIII_dom"/>
</dbReference>
<evidence type="ECO:0000256" key="11">
    <source>
        <dbReference type="ARBA" id="ARBA00022759"/>
    </source>
</evidence>
<dbReference type="GO" id="GO:0043137">
    <property type="term" value="P:DNA replication, removal of RNA primer"/>
    <property type="evidence" value="ECO:0007669"/>
    <property type="project" value="TreeGrafter"/>
</dbReference>
<feature type="binding site" evidence="13 14">
    <location>
        <position position="105"/>
    </location>
    <ligand>
        <name>a divalent metal cation</name>
        <dbReference type="ChEBI" id="CHEBI:60240"/>
    </ligand>
</feature>
<dbReference type="AlphaFoldDB" id="F2KMP2"/>
<evidence type="ECO:0000256" key="10">
    <source>
        <dbReference type="ARBA" id="ARBA00022723"/>
    </source>
</evidence>
<dbReference type="GO" id="GO:0006298">
    <property type="term" value="P:mismatch repair"/>
    <property type="evidence" value="ECO:0007669"/>
    <property type="project" value="TreeGrafter"/>
</dbReference>
<evidence type="ECO:0000313" key="17">
    <source>
        <dbReference type="EMBL" id="AEA47239.1"/>
    </source>
</evidence>
<dbReference type="STRING" id="693661.Arcve_1232"/>
<dbReference type="NCBIfam" id="TIGR00729">
    <property type="entry name" value="ribonuclease HII"/>
    <property type="match status" value="1"/>
</dbReference>
<dbReference type="InterPro" id="IPR036397">
    <property type="entry name" value="RNaseH_sf"/>
</dbReference>
<dbReference type="EMBL" id="CP002588">
    <property type="protein sequence ID" value="AEA47239.1"/>
    <property type="molecule type" value="Genomic_DNA"/>
</dbReference>
<reference evidence="17 18" key="1">
    <citation type="submission" date="2011-03" db="EMBL/GenBank/DDBJ databases">
        <title>The complete genome of Archaeoglobus veneficus SNP6.</title>
        <authorList>
            <consortium name="US DOE Joint Genome Institute (JGI-PGF)"/>
            <person name="Lucas S."/>
            <person name="Copeland A."/>
            <person name="Lapidus A."/>
            <person name="Bruce D."/>
            <person name="Goodwin L."/>
            <person name="Pitluck S."/>
            <person name="Kyrpides N."/>
            <person name="Mavromatis K."/>
            <person name="Pagani I."/>
            <person name="Ivanova N."/>
            <person name="Mikhailova N."/>
            <person name="Lu M."/>
            <person name="Detter J.C."/>
            <person name="Tapia R."/>
            <person name="Han C."/>
            <person name="Land M."/>
            <person name="Hauser L."/>
            <person name="Markowitz V."/>
            <person name="Cheng J.-F."/>
            <person name="Hugenholtz P."/>
            <person name="Woyke T."/>
            <person name="Wu D."/>
            <person name="Spring S."/>
            <person name="Brambilla E."/>
            <person name="Klenk H.-P."/>
            <person name="Eisen J.A."/>
        </authorList>
    </citation>
    <scope>NUCLEOTIDE SEQUENCE [LARGE SCALE GENOMIC DNA]</scope>
    <source>
        <strain>SNP6</strain>
    </source>
</reference>
<evidence type="ECO:0000256" key="4">
    <source>
        <dbReference type="ARBA" id="ARBA00004496"/>
    </source>
</evidence>
<organism evidence="17 18">
    <name type="scientific">Archaeoglobus veneficus (strain DSM 11195 / SNP6)</name>
    <dbReference type="NCBI Taxonomy" id="693661"/>
    <lineage>
        <taxon>Archaea</taxon>
        <taxon>Methanobacteriati</taxon>
        <taxon>Methanobacteriota</taxon>
        <taxon>Archaeoglobi</taxon>
        <taxon>Archaeoglobales</taxon>
        <taxon>Archaeoglobaceae</taxon>
        <taxon>Archaeoglobus</taxon>
    </lineage>
</organism>
<evidence type="ECO:0000259" key="16">
    <source>
        <dbReference type="PROSITE" id="PS51975"/>
    </source>
</evidence>
<dbReference type="PROSITE" id="PS51975">
    <property type="entry name" value="RNASE_H_2"/>
    <property type="match status" value="1"/>
</dbReference>
<evidence type="ECO:0000256" key="8">
    <source>
        <dbReference type="ARBA" id="ARBA00022490"/>
    </source>
</evidence>
<evidence type="ECO:0000256" key="13">
    <source>
        <dbReference type="HAMAP-Rule" id="MF_00052"/>
    </source>
</evidence>
<keyword evidence="18" id="KW-1185">Reference proteome</keyword>
<dbReference type="InterPro" id="IPR004649">
    <property type="entry name" value="RNase_H2_suA"/>
</dbReference>
<dbReference type="GO" id="GO:0004523">
    <property type="term" value="F:RNA-DNA hybrid ribonuclease activity"/>
    <property type="evidence" value="ECO:0007669"/>
    <property type="project" value="UniProtKB-UniRule"/>
</dbReference>
<feature type="domain" description="RNase H type-2" evidence="16">
    <location>
        <begin position="2"/>
        <end position="209"/>
    </location>
</feature>
<evidence type="ECO:0000256" key="5">
    <source>
        <dbReference type="ARBA" id="ARBA00007383"/>
    </source>
</evidence>
<dbReference type="PANTHER" id="PTHR10954">
    <property type="entry name" value="RIBONUCLEASE H2 SUBUNIT A"/>
    <property type="match status" value="1"/>
</dbReference>
<evidence type="ECO:0000256" key="1">
    <source>
        <dbReference type="ARBA" id="ARBA00000077"/>
    </source>
</evidence>
<keyword evidence="9 13" id="KW-0540">Nuclease</keyword>
<comment type="cofactor">
    <cofactor evidence="13 14">
        <name>Mn(2+)</name>
        <dbReference type="ChEBI" id="CHEBI:29035"/>
    </cofactor>
    <cofactor evidence="13 14">
        <name>Mg(2+)</name>
        <dbReference type="ChEBI" id="CHEBI:18420"/>
    </cofactor>
    <text evidence="13 14">Manganese or magnesium. Binds 1 divalent metal ion per monomer in the absence of substrate. May bind a second metal ion after substrate binding.</text>
</comment>
<dbReference type="InterPro" id="IPR012337">
    <property type="entry name" value="RNaseH-like_sf"/>
</dbReference>
<gene>
    <name evidence="13" type="primary">rnhB</name>
    <name evidence="17" type="ordered locus">Arcve_1232</name>
</gene>
<comment type="subcellular location">
    <subcellularLocation>
        <location evidence="4 13">Cytoplasm</location>
    </subcellularLocation>
</comment>
<dbReference type="Pfam" id="PF01351">
    <property type="entry name" value="RNase_HII"/>
    <property type="match status" value="1"/>
</dbReference>
<evidence type="ECO:0000256" key="15">
    <source>
        <dbReference type="RuleBase" id="RU003515"/>
    </source>
</evidence>
<keyword evidence="13" id="KW-0464">Manganese</keyword>
<dbReference type="HOGENOM" id="CLU_036532_0_4_2"/>
<comment type="cofactor">
    <cofactor evidence="2">
        <name>Mg(2+)</name>
        <dbReference type="ChEBI" id="CHEBI:18420"/>
    </cofactor>
</comment>
<dbReference type="PANTHER" id="PTHR10954:SF23">
    <property type="entry name" value="RIBONUCLEASE"/>
    <property type="match status" value="1"/>
</dbReference>
<dbReference type="GO" id="GO:0005737">
    <property type="term" value="C:cytoplasm"/>
    <property type="evidence" value="ECO:0007669"/>
    <property type="project" value="UniProtKB-SubCell"/>
</dbReference>
<dbReference type="eggNOG" id="arCOG04121">
    <property type="taxonomic scope" value="Archaea"/>
</dbReference>
<evidence type="ECO:0000256" key="12">
    <source>
        <dbReference type="ARBA" id="ARBA00022801"/>
    </source>
</evidence>
<dbReference type="Gene3D" id="1.10.10.460">
    <property type="entry name" value="Ribonuclease hii. Domain 2"/>
    <property type="match status" value="1"/>
</dbReference>
<comment type="similarity">
    <text evidence="5 13 15">Belongs to the RNase HII family.</text>
</comment>
<feature type="binding site" evidence="13 14">
    <location>
        <position position="8"/>
    </location>
    <ligand>
        <name>a divalent metal cation</name>
        <dbReference type="ChEBI" id="CHEBI:60240"/>
    </ligand>
</feature>
<dbReference type="Gene3D" id="3.30.420.10">
    <property type="entry name" value="Ribonuclease H-like superfamily/Ribonuclease H"/>
    <property type="match status" value="1"/>
</dbReference>
<keyword evidence="10 13" id="KW-0479">Metal-binding</keyword>
<keyword evidence="12 13" id="KW-0378">Hydrolase</keyword>